<name>A0A2S9JQ05_9HYPH</name>
<dbReference type="SMART" id="SM00530">
    <property type="entry name" value="HTH_XRE"/>
    <property type="match status" value="1"/>
</dbReference>
<organism evidence="2 3">
    <name type="scientific">Phyllobacterium myrsinacearum</name>
    <dbReference type="NCBI Taxonomy" id="28101"/>
    <lineage>
        <taxon>Bacteria</taxon>
        <taxon>Pseudomonadati</taxon>
        <taxon>Pseudomonadota</taxon>
        <taxon>Alphaproteobacteria</taxon>
        <taxon>Hyphomicrobiales</taxon>
        <taxon>Phyllobacteriaceae</taxon>
        <taxon>Phyllobacterium</taxon>
    </lineage>
</organism>
<dbReference type="Proteomes" id="UP000238563">
    <property type="component" value="Unassembled WGS sequence"/>
</dbReference>
<dbReference type="SUPFAM" id="SSF47413">
    <property type="entry name" value="lambda repressor-like DNA-binding domains"/>
    <property type="match status" value="1"/>
</dbReference>
<evidence type="ECO:0000259" key="1">
    <source>
        <dbReference type="PROSITE" id="PS50943"/>
    </source>
</evidence>
<feature type="domain" description="HTH cro/C1-type" evidence="1">
    <location>
        <begin position="21"/>
        <end position="77"/>
    </location>
</feature>
<evidence type="ECO:0000313" key="2">
    <source>
        <dbReference type="EMBL" id="PRD55265.1"/>
    </source>
</evidence>
<protein>
    <submittedName>
        <fullName evidence="2">Transcriptional regulator</fullName>
    </submittedName>
</protein>
<keyword evidence="3" id="KW-1185">Reference proteome</keyword>
<dbReference type="CDD" id="cd00093">
    <property type="entry name" value="HTH_XRE"/>
    <property type="match status" value="1"/>
</dbReference>
<evidence type="ECO:0000313" key="3">
    <source>
        <dbReference type="Proteomes" id="UP000238563"/>
    </source>
</evidence>
<dbReference type="OrthoDB" id="7402760at2"/>
<dbReference type="InterPro" id="IPR001387">
    <property type="entry name" value="Cro/C1-type_HTH"/>
</dbReference>
<dbReference type="Gene3D" id="1.10.260.40">
    <property type="entry name" value="lambda repressor-like DNA-binding domains"/>
    <property type="match status" value="1"/>
</dbReference>
<reference evidence="2 3" key="1">
    <citation type="submission" date="2018-02" db="EMBL/GenBank/DDBJ databases">
        <title>The draft genome of Phyllobacterium myrsinacearum DSM5892.</title>
        <authorList>
            <person name="Li L."/>
            <person name="Liu L."/>
            <person name="Zhang X."/>
            <person name="Wang T."/>
        </authorList>
    </citation>
    <scope>NUCLEOTIDE SEQUENCE [LARGE SCALE GENOMIC DNA]</scope>
    <source>
        <strain evidence="2 3">DSM 5892</strain>
    </source>
</reference>
<sequence>MAGDIDSQLSERQNQAVATKIREEMARRRVSRQYLADQAKISLSTLEKALSGHRPFTLATTIRLEEALGMRLRAADLHDSPVAANNGHASEEFGAYSRAAVGWIEGRYLTLRPSFGDPKAIFAYCTEIGWNDAASNLRFIEKERLDAAFTQQGTVAIPNLSGHIYLATNTSGQHRLVIVSRPSITGEMYGILTTLQAGRGAQLTPVAAPIVLIPMASMPGAQFGRITPDHDSYASYLAYLKRTVEEPFAVFLPGPAVSG</sequence>
<dbReference type="AlphaFoldDB" id="A0A2S9JQ05"/>
<accession>A0A2S9JQ05</accession>
<comment type="caution">
    <text evidence="2">The sequence shown here is derived from an EMBL/GenBank/DDBJ whole genome shotgun (WGS) entry which is preliminary data.</text>
</comment>
<dbReference type="GO" id="GO:0003677">
    <property type="term" value="F:DNA binding"/>
    <property type="evidence" value="ECO:0007669"/>
    <property type="project" value="InterPro"/>
</dbReference>
<dbReference type="InterPro" id="IPR010982">
    <property type="entry name" value="Lambda_DNA-bd_dom_sf"/>
</dbReference>
<proteinExistence type="predicted"/>
<dbReference type="RefSeq" id="WP_105733494.1">
    <property type="nucleotide sequence ID" value="NZ_PVBT01000002.1"/>
</dbReference>
<dbReference type="PROSITE" id="PS50943">
    <property type="entry name" value="HTH_CROC1"/>
    <property type="match status" value="1"/>
</dbReference>
<dbReference type="EMBL" id="PVBT01000002">
    <property type="protein sequence ID" value="PRD55265.1"/>
    <property type="molecule type" value="Genomic_DNA"/>
</dbReference>
<gene>
    <name evidence="2" type="ORF">C5750_08850</name>
</gene>